<dbReference type="RefSeq" id="WP_207123120.1">
    <property type="nucleotide sequence ID" value="NZ_BOPO01000006.1"/>
</dbReference>
<evidence type="ECO:0000313" key="2">
    <source>
        <dbReference type="Proteomes" id="UP000614996"/>
    </source>
</evidence>
<proteinExistence type="predicted"/>
<dbReference type="Proteomes" id="UP000614996">
    <property type="component" value="Unassembled WGS sequence"/>
</dbReference>
<gene>
    <name evidence="1" type="ORF">NUM_07670</name>
</gene>
<sequence>MDSHDFHTPISIRQLLDAPTVVDLATAARALGIGRTLAYRLVRDNQFPVPVLRTGHHYRVPSATLLATLGLSREPAEKKAAEAQGPALSEPIADNRGRWLRRFSSLRREVG</sequence>
<organism evidence="1 2">
    <name type="scientific">Actinocatenispora comari</name>
    <dbReference type="NCBI Taxonomy" id="2807577"/>
    <lineage>
        <taxon>Bacteria</taxon>
        <taxon>Bacillati</taxon>
        <taxon>Actinomycetota</taxon>
        <taxon>Actinomycetes</taxon>
        <taxon>Micromonosporales</taxon>
        <taxon>Micromonosporaceae</taxon>
        <taxon>Actinocatenispora</taxon>
    </lineage>
</organism>
<protein>
    <recommendedName>
        <fullName evidence="3">Helix-turn-helix domain-containing protein</fullName>
    </recommendedName>
</protein>
<comment type="caution">
    <text evidence="1">The sequence shown here is derived from an EMBL/GenBank/DDBJ whole genome shotgun (WGS) entry which is preliminary data.</text>
</comment>
<dbReference type="EMBL" id="BOPO01000006">
    <property type="protein sequence ID" value="GIL25512.1"/>
    <property type="molecule type" value="Genomic_DNA"/>
</dbReference>
<evidence type="ECO:0008006" key="3">
    <source>
        <dbReference type="Google" id="ProtNLM"/>
    </source>
</evidence>
<dbReference type="AlphaFoldDB" id="A0A8J4A9C8"/>
<evidence type="ECO:0000313" key="1">
    <source>
        <dbReference type="EMBL" id="GIL25512.1"/>
    </source>
</evidence>
<name>A0A8J4A9C8_9ACTN</name>
<accession>A0A8J4A9C8</accession>
<reference evidence="2" key="1">
    <citation type="journal article" date="2021" name="Int. J. Syst. Evol. Microbiol.">
        <title>Actinocatenispora comari sp. nov., an endophytic actinomycete isolated from aerial parts of Comarum salesowianum.</title>
        <authorList>
            <person name="Oyunbileg N."/>
            <person name="Iizaka Y."/>
            <person name="Hamada M."/>
            <person name="Davaapurev B.O."/>
            <person name="Fukumoto A."/>
            <person name="Tsetseg B."/>
            <person name="Kato F."/>
            <person name="Tamura T."/>
            <person name="Batkhuu J."/>
            <person name="Anzai Y."/>
        </authorList>
    </citation>
    <scope>NUCLEOTIDE SEQUENCE [LARGE SCALE GENOMIC DNA]</scope>
    <source>
        <strain evidence="2">NUM-2625</strain>
    </source>
</reference>
<keyword evidence="2" id="KW-1185">Reference proteome</keyword>